<evidence type="ECO:0000256" key="1">
    <source>
        <dbReference type="ARBA" id="ARBA00022729"/>
    </source>
</evidence>
<accession>A0AA37NLI1</accession>
<dbReference type="Gene3D" id="2.60.40.1740">
    <property type="entry name" value="hypothetical protein (bacova_03559)"/>
    <property type="match status" value="1"/>
</dbReference>
<organism evidence="5 6">
    <name type="scientific">Alistipes finegoldii</name>
    <dbReference type="NCBI Taxonomy" id="214856"/>
    <lineage>
        <taxon>Bacteria</taxon>
        <taxon>Pseudomonadati</taxon>
        <taxon>Bacteroidota</taxon>
        <taxon>Bacteroidia</taxon>
        <taxon>Bacteroidales</taxon>
        <taxon>Rikenellaceae</taxon>
        <taxon>Alistipes</taxon>
    </lineage>
</organism>
<dbReference type="InterPro" id="IPR013728">
    <property type="entry name" value="BT_3987-like_N"/>
</dbReference>
<feature type="chain" id="PRO_5041279021" description="LamG-like jellyroll fold domain-containing protein" evidence="3">
    <location>
        <begin position="19"/>
        <end position="386"/>
    </location>
</feature>
<evidence type="ECO:0000259" key="4">
    <source>
        <dbReference type="SMART" id="SM00560"/>
    </source>
</evidence>
<dbReference type="Pfam" id="PF13385">
    <property type="entry name" value="Laminin_G_3"/>
    <property type="match status" value="1"/>
</dbReference>
<name>A0AA37NLI1_9BACT</name>
<dbReference type="InterPro" id="IPR006558">
    <property type="entry name" value="LamG-like"/>
</dbReference>
<dbReference type="Gene3D" id="2.60.120.200">
    <property type="match status" value="1"/>
</dbReference>
<evidence type="ECO:0000256" key="2">
    <source>
        <dbReference type="ARBA" id="ARBA00023157"/>
    </source>
</evidence>
<dbReference type="AlphaFoldDB" id="A0AA37NLI1"/>
<protein>
    <recommendedName>
        <fullName evidence="4">LamG-like jellyroll fold domain-containing protein</fullName>
    </recommendedName>
</protein>
<feature type="signal peptide" evidence="3">
    <location>
        <begin position="1"/>
        <end position="18"/>
    </location>
</feature>
<dbReference type="Proteomes" id="UP001055105">
    <property type="component" value="Unassembled WGS sequence"/>
</dbReference>
<evidence type="ECO:0000313" key="6">
    <source>
        <dbReference type="Proteomes" id="UP001055105"/>
    </source>
</evidence>
<dbReference type="EMBL" id="BQOL01000001">
    <property type="protein sequence ID" value="GKI18881.1"/>
    <property type="molecule type" value="Genomic_DNA"/>
</dbReference>
<dbReference type="Pfam" id="PF08522">
    <property type="entry name" value="BT_3987-like_N"/>
    <property type="match status" value="1"/>
</dbReference>
<comment type="caution">
    <text evidence="5">The sequence shown here is derived from an EMBL/GenBank/DDBJ whole genome shotgun (WGS) entry which is preliminary data.</text>
</comment>
<reference evidence="5" key="1">
    <citation type="submission" date="2022-01" db="EMBL/GenBank/DDBJ databases">
        <title>Novel bile acid biosynthetic pathways are enriched in the microbiome of centenarians.</title>
        <authorList>
            <person name="Sato Y."/>
            <person name="Atarashi K."/>
            <person name="Plichta R.D."/>
            <person name="Arai Y."/>
            <person name="Sasajima S."/>
            <person name="Kearney M.S."/>
            <person name="Suda W."/>
            <person name="Takeshita K."/>
            <person name="Sasaki T."/>
            <person name="Okamoto S."/>
            <person name="Skelly N.A."/>
            <person name="Okamura Y."/>
            <person name="Vlamakis H."/>
            <person name="Li Y."/>
            <person name="Tanoue T."/>
            <person name="Takei H."/>
            <person name="Nittono H."/>
            <person name="Narushima S."/>
            <person name="Irie J."/>
            <person name="Itoh H."/>
            <person name="Moriya K."/>
            <person name="Sugiura Y."/>
            <person name="Suematsu M."/>
            <person name="Moritoki N."/>
            <person name="Shibata S."/>
            <person name="Littman R.D."/>
            <person name="Fischbach A.M."/>
            <person name="Uwamino Y."/>
            <person name="Inoue T."/>
            <person name="Honda A."/>
            <person name="Hattori M."/>
            <person name="Murai T."/>
            <person name="Xavier J.R."/>
            <person name="Hirose N."/>
            <person name="Honda K."/>
        </authorList>
    </citation>
    <scope>NUCLEOTIDE SEQUENCE</scope>
    <source>
        <strain evidence="5">CE91-St16</strain>
    </source>
</reference>
<keyword evidence="1 3" id="KW-0732">Signal</keyword>
<feature type="domain" description="LamG-like jellyroll fold" evidence="4">
    <location>
        <begin position="189"/>
        <end position="325"/>
    </location>
</feature>
<dbReference type="RefSeq" id="WP_244076472.1">
    <property type="nucleotide sequence ID" value="NZ_AP025581.1"/>
</dbReference>
<keyword evidence="2" id="KW-1015">Disulfide bond</keyword>
<dbReference type="PROSITE" id="PS51257">
    <property type="entry name" value="PROKAR_LIPOPROTEIN"/>
    <property type="match status" value="1"/>
</dbReference>
<dbReference type="InterPro" id="IPR013320">
    <property type="entry name" value="ConA-like_dom_sf"/>
</dbReference>
<proteinExistence type="predicted"/>
<gene>
    <name evidence="5" type="ORF">CE91St16_17890</name>
</gene>
<sequence length="386" mass="41714">MKFNHILSGLALSAAVLAAGCQKSLEYSDVVYFTGTENSNITNMYVDGPSSMGVTVTSSCKMAADVQVSLAVDAAAVDAYNALHGTDYRMLPAGSYRLSDEAVTIAEGTNVSTPSSFEIVSMDDFDEGANYCVPLKITGTSNGMGVLEASRTQYIFISQITTTRGINLKNSWYITMDGMVDDPALKDLPACTMEIRMYANGWRTSGHMISSLIGVEENFLLRVGDESIKNPAQLQLAGRGTSITAPNALSLGRWYHIAVVDNGSEMTIYIDGNAEISVDSSSSKAINLGFYYNSPFAIGMSAADVRYFNGYVSEARVWKRALTPTELKNNQCYVDPATAEGLIGYWRLDQVEDDGRTFTDLSGNGYHGKASSNPIWTGEIKCPVVD</sequence>
<dbReference type="SUPFAM" id="SSF49899">
    <property type="entry name" value="Concanavalin A-like lectins/glucanases"/>
    <property type="match status" value="1"/>
</dbReference>
<evidence type="ECO:0000313" key="5">
    <source>
        <dbReference type="EMBL" id="GKI18881.1"/>
    </source>
</evidence>
<dbReference type="GO" id="GO:0004553">
    <property type="term" value="F:hydrolase activity, hydrolyzing O-glycosyl compounds"/>
    <property type="evidence" value="ECO:0007669"/>
    <property type="project" value="UniProtKB-ARBA"/>
</dbReference>
<dbReference type="SMART" id="SM00560">
    <property type="entry name" value="LamGL"/>
    <property type="match status" value="1"/>
</dbReference>
<dbReference type="GO" id="GO:0005975">
    <property type="term" value="P:carbohydrate metabolic process"/>
    <property type="evidence" value="ECO:0007669"/>
    <property type="project" value="UniProtKB-ARBA"/>
</dbReference>
<evidence type="ECO:0000256" key="3">
    <source>
        <dbReference type="SAM" id="SignalP"/>
    </source>
</evidence>